<proteinExistence type="predicted"/>
<comment type="caution">
    <text evidence="1">The sequence shown here is derived from an EMBL/GenBank/DDBJ whole genome shotgun (WGS) entry which is preliminary data.</text>
</comment>
<evidence type="ECO:0000313" key="1">
    <source>
        <dbReference type="EMBL" id="GAH82817.1"/>
    </source>
</evidence>
<sequence length="92" mass="10455">RRDPEKSEGYYKSIRHQGFGFFEGRTEHGEFSFDGGGAMRHVSTGRYDEKGRRLPGPYESLSWCPLSAEPEVLEDLGYDVEAVKQIVKEKLG</sequence>
<feature type="non-terminal residue" evidence="1">
    <location>
        <position position="1"/>
    </location>
</feature>
<dbReference type="EMBL" id="BARU01043575">
    <property type="protein sequence ID" value="GAH82817.1"/>
    <property type="molecule type" value="Genomic_DNA"/>
</dbReference>
<organism evidence="1">
    <name type="scientific">marine sediment metagenome</name>
    <dbReference type="NCBI Taxonomy" id="412755"/>
    <lineage>
        <taxon>unclassified sequences</taxon>
        <taxon>metagenomes</taxon>
        <taxon>ecological metagenomes</taxon>
    </lineage>
</organism>
<accession>X1IM71</accession>
<name>X1IM71_9ZZZZ</name>
<reference evidence="1" key="1">
    <citation type="journal article" date="2014" name="Front. Microbiol.">
        <title>High frequency of phylogenetically diverse reductive dehalogenase-homologous genes in deep subseafloor sedimentary metagenomes.</title>
        <authorList>
            <person name="Kawai M."/>
            <person name="Futagami T."/>
            <person name="Toyoda A."/>
            <person name="Takaki Y."/>
            <person name="Nishi S."/>
            <person name="Hori S."/>
            <person name="Arai W."/>
            <person name="Tsubouchi T."/>
            <person name="Morono Y."/>
            <person name="Uchiyama I."/>
            <person name="Ito T."/>
            <person name="Fujiyama A."/>
            <person name="Inagaki F."/>
            <person name="Takami H."/>
        </authorList>
    </citation>
    <scope>NUCLEOTIDE SEQUENCE</scope>
    <source>
        <strain evidence="1">Expedition CK06-06</strain>
    </source>
</reference>
<gene>
    <name evidence="1" type="ORF">S03H2_66693</name>
</gene>
<protein>
    <submittedName>
        <fullName evidence="1">Uncharacterized protein</fullName>
    </submittedName>
</protein>
<dbReference type="AlphaFoldDB" id="X1IM71"/>